<dbReference type="AlphaFoldDB" id="A0A5C5X2M4"/>
<dbReference type="PANTHER" id="PTHR12110:SF53">
    <property type="entry name" value="BLR5974 PROTEIN"/>
    <property type="match status" value="1"/>
</dbReference>
<dbReference type="InterPro" id="IPR006311">
    <property type="entry name" value="TAT_signal"/>
</dbReference>
<dbReference type="Pfam" id="PF01261">
    <property type="entry name" value="AP_endonuc_2"/>
    <property type="match status" value="1"/>
</dbReference>
<dbReference type="GO" id="GO:0050114">
    <property type="term" value="F:myo-inosose-2 dehydratase activity"/>
    <property type="evidence" value="ECO:0007669"/>
    <property type="project" value="UniProtKB-EC"/>
</dbReference>
<dbReference type="InterPro" id="IPR013022">
    <property type="entry name" value="Xyl_isomerase-like_TIM-brl"/>
</dbReference>
<name>A0A5C5X2M4_9PLAN</name>
<gene>
    <name evidence="2" type="primary">iolE_1</name>
    <name evidence="2" type="ORF">KOR42_07240</name>
</gene>
<keyword evidence="3" id="KW-1185">Reference proteome</keyword>
<evidence type="ECO:0000259" key="1">
    <source>
        <dbReference type="Pfam" id="PF01261"/>
    </source>
</evidence>
<dbReference type="InterPro" id="IPR036237">
    <property type="entry name" value="Xyl_isomerase-like_sf"/>
</dbReference>
<reference evidence="2 3" key="1">
    <citation type="submission" date="2019-02" db="EMBL/GenBank/DDBJ databases">
        <title>Deep-cultivation of Planctomycetes and their phenomic and genomic characterization uncovers novel biology.</title>
        <authorList>
            <person name="Wiegand S."/>
            <person name="Jogler M."/>
            <person name="Boedeker C."/>
            <person name="Pinto D."/>
            <person name="Vollmers J."/>
            <person name="Rivas-Marin E."/>
            <person name="Kohn T."/>
            <person name="Peeters S.H."/>
            <person name="Heuer A."/>
            <person name="Rast P."/>
            <person name="Oberbeckmann S."/>
            <person name="Bunk B."/>
            <person name="Jeske O."/>
            <person name="Meyerdierks A."/>
            <person name="Storesund J.E."/>
            <person name="Kallscheuer N."/>
            <person name="Luecker S."/>
            <person name="Lage O.M."/>
            <person name="Pohl T."/>
            <person name="Merkel B.J."/>
            <person name="Hornburger P."/>
            <person name="Mueller R.-W."/>
            <person name="Bruemmer F."/>
            <person name="Labrenz M."/>
            <person name="Spormann A.M."/>
            <person name="Op Den Camp H."/>
            <person name="Overmann J."/>
            <person name="Amann R."/>
            <person name="Jetten M.S.M."/>
            <person name="Mascher T."/>
            <person name="Medema M.H."/>
            <person name="Devos D.P."/>
            <person name="Kaster A.-K."/>
            <person name="Ovreas L."/>
            <person name="Rohde M."/>
            <person name="Galperin M.Y."/>
            <person name="Jogler C."/>
        </authorList>
    </citation>
    <scope>NUCLEOTIDE SEQUENCE [LARGE SCALE GENOMIC DNA]</scope>
    <source>
        <strain evidence="2 3">KOR42</strain>
    </source>
</reference>
<evidence type="ECO:0000313" key="2">
    <source>
        <dbReference type="EMBL" id="TWT57364.1"/>
    </source>
</evidence>
<comment type="caution">
    <text evidence="2">The sequence shown here is derived from an EMBL/GenBank/DDBJ whole genome shotgun (WGS) entry which is preliminary data.</text>
</comment>
<dbReference type="RefSeq" id="WP_146507205.1">
    <property type="nucleotide sequence ID" value="NZ_SIHI01000001.1"/>
</dbReference>
<dbReference type="SUPFAM" id="SSF51658">
    <property type="entry name" value="Xylose isomerase-like"/>
    <property type="match status" value="1"/>
</dbReference>
<accession>A0A5C5X2M4</accession>
<sequence length="317" mass="35512">MSERKLTRRNLITSSAAGTLAVVGGASFDPAQAAEQKKQPSRTPRIATSTYSYWRYRPDTKLSIVDCIDLAAEAGFDGVEVLHVQMTDESNSALQEIKQRAFRNGLDLCGFSTHQSFVSPDPEKRKANVEKTKHQIELAYAMGIPTIRVNTGRWGTIGSFDDLMANKGIEPILDGYTEDEGFQWVIDSLEQCLKKAEECGVVLGLENHWGLGRTAEGVVRIIDAIQSPWLRATLDTGNFLERQYEQYEILAPYAVFVQAKTYYGGGTWYTIDIDYDRVAEILRSVDYHGYISLEFEGQEGHESAIPKSLDMLRKSFS</sequence>
<dbReference type="EMBL" id="SIHI01000001">
    <property type="protein sequence ID" value="TWT57364.1"/>
    <property type="molecule type" value="Genomic_DNA"/>
</dbReference>
<dbReference type="Gene3D" id="3.20.20.150">
    <property type="entry name" value="Divalent-metal-dependent TIM barrel enzymes"/>
    <property type="match status" value="1"/>
</dbReference>
<dbReference type="PANTHER" id="PTHR12110">
    <property type="entry name" value="HYDROXYPYRUVATE ISOMERASE"/>
    <property type="match status" value="1"/>
</dbReference>
<keyword evidence="2" id="KW-0456">Lyase</keyword>
<dbReference type="OrthoDB" id="256906at2"/>
<organism evidence="2 3">
    <name type="scientific">Thalassoglobus neptunius</name>
    <dbReference type="NCBI Taxonomy" id="1938619"/>
    <lineage>
        <taxon>Bacteria</taxon>
        <taxon>Pseudomonadati</taxon>
        <taxon>Planctomycetota</taxon>
        <taxon>Planctomycetia</taxon>
        <taxon>Planctomycetales</taxon>
        <taxon>Planctomycetaceae</taxon>
        <taxon>Thalassoglobus</taxon>
    </lineage>
</organism>
<dbReference type="InterPro" id="IPR050312">
    <property type="entry name" value="IolE/XylAMocC-like"/>
</dbReference>
<protein>
    <submittedName>
        <fullName evidence="2">Inosose dehydratase</fullName>
        <ecNumber evidence="2">4.2.1.44</ecNumber>
    </submittedName>
</protein>
<dbReference type="EC" id="4.2.1.44" evidence="2"/>
<evidence type="ECO:0000313" key="3">
    <source>
        <dbReference type="Proteomes" id="UP000317243"/>
    </source>
</evidence>
<dbReference type="Proteomes" id="UP000317243">
    <property type="component" value="Unassembled WGS sequence"/>
</dbReference>
<feature type="domain" description="Xylose isomerase-like TIM barrel" evidence="1">
    <location>
        <begin position="68"/>
        <end position="314"/>
    </location>
</feature>
<proteinExistence type="predicted"/>
<dbReference type="PROSITE" id="PS51318">
    <property type="entry name" value="TAT"/>
    <property type="match status" value="1"/>
</dbReference>